<name>A0A348HGC3_9GAMM</name>
<reference evidence="1 2" key="1">
    <citation type="submission" date="2018-09" db="EMBL/GenBank/DDBJ databases">
        <title>Zymobacter palmae IAM14233 (=T109) whole genome analysis.</title>
        <authorList>
            <person name="Yanase H."/>
        </authorList>
    </citation>
    <scope>NUCLEOTIDE SEQUENCE [LARGE SCALE GENOMIC DNA]</scope>
    <source>
        <strain evidence="1 2">IAM14233</strain>
    </source>
</reference>
<proteinExistence type="predicted"/>
<accession>A0A348HGC3</accession>
<dbReference type="Proteomes" id="UP000267342">
    <property type="component" value="Chromosome"/>
</dbReference>
<evidence type="ECO:0000313" key="1">
    <source>
        <dbReference type="EMBL" id="BBG30675.1"/>
    </source>
</evidence>
<keyword evidence="2" id="KW-1185">Reference proteome</keyword>
<gene>
    <name evidence="1" type="ORF">ZBT109_1929</name>
</gene>
<organism evidence="1 2">
    <name type="scientific">Zymobacter palmae</name>
    <dbReference type="NCBI Taxonomy" id="33074"/>
    <lineage>
        <taxon>Bacteria</taxon>
        <taxon>Pseudomonadati</taxon>
        <taxon>Pseudomonadota</taxon>
        <taxon>Gammaproteobacteria</taxon>
        <taxon>Oceanospirillales</taxon>
        <taxon>Halomonadaceae</taxon>
        <taxon>Zymobacter group</taxon>
        <taxon>Zymobacter</taxon>
    </lineage>
</organism>
<dbReference type="EMBL" id="AP018933">
    <property type="protein sequence ID" value="BBG30675.1"/>
    <property type="molecule type" value="Genomic_DNA"/>
</dbReference>
<dbReference type="AlphaFoldDB" id="A0A348HGC3"/>
<sequence length="47" mass="5394">MLTHRAWCCGILAPRLSHGLRCRGTLWSDNDHGANRYGRFFTMRGDS</sequence>
<dbReference type="KEGG" id="zpl:ZBT109_1929"/>
<protein>
    <submittedName>
        <fullName evidence="1">Uncharacterized protein</fullName>
    </submittedName>
</protein>
<evidence type="ECO:0000313" key="2">
    <source>
        <dbReference type="Proteomes" id="UP000267342"/>
    </source>
</evidence>